<dbReference type="Proteomes" id="UP001175226">
    <property type="component" value="Unassembled WGS sequence"/>
</dbReference>
<protein>
    <recommendedName>
        <fullName evidence="2">DUF6534 domain-containing protein</fullName>
    </recommendedName>
</protein>
<keyword evidence="4" id="KW-1185">Reference proteome</keyword>
<feature type="transmembrane region" description="Helical" evidence="1">
    <location>
        <begin position="188"/>
        <end position="208"/>
    </location>
</feature>
<feature type="transmembrane region" description="Helical" evidence="1">
    <location>
        <begin position="220"/>
        <end position="242"/>
    </location>
</feature>
<evidence type="ECO:0000313" key="4">
    <source>
        <dbReference type="Proteomes" id="UP001175226"/>
    </source>
</evidence>
<dbReference type="PANTHER" id="PTHR40465:SF1">
    <property type="entry name" value="DUF6534 DOMAIN-CONTAINING PROTEIN"/>
    <property type="match status" value="1"/>
</dbReference>
<dbReference type="PANTHER" id="PTHR40465">
    <property type="entry name" value="CHROMOSOME 1, WHOLE GENOME SHOTGUN SEQUENCE"/>
    <property type="match status" value="1"/>
</dbReference>
<keyword evidence="1" id="KW-0812">Transmembrane</keyword>
<accession>A0AA39MZQ8</accession>
<comment type="caution">
    <text evidence="3">The sequence shown here is derived from an EMBL/GenBank/DDBJ whole genome shotgun (WGS) entry which is preliminary data.</text>
</comment>
<name>A0AA39MZQ8_9AGAR</name>
<feature type="transmembrane region" description="Helical" evidence="1">
    <location>
        <begin position="146"/>
        <end position="168"/>
    </location>
</feature>
<evidence type="ECO:0000313" key="3">
    <source>
        <dbReference type="EMBL" id="KAK0452657.1"/>
    </source>
</evidence>
<gene>
    <name evidence="3" type="ORF">EV421DRAFT_1770371</name>
</gene>
<dbReference type="EMBL" id="JAUEPT010000004">
    <property type="protein sequence ID" value="KAK0452657.1"/>
    <property type="molecule type" value="Genomic_DNA"/>
</dbReference>
<proteinExistence type="predicted"/>
<evidence type="ECO:0000256" key="1">
    <source>
        <dbReference type="SAM" id="Phobius"/>
    </source>
</evidence>
<sequence length="361" mass="39563">MGMCTITQWSNSQNTFILGRIFVQRHFLGPTLLCLGGAILVGFAVSCVAFGAILVQTFHYFTRFPSDRLAYKIIVIVLLTLELLDQIFIGHTLYFYTIINFANVLVLLRASMTWSFIMQQLLGSICGTIVRVCFALRVWRFSKHNWLITTSLMLLNSGVLGTAIAFSVKAFALPSVFAVAGLRVLGTVALGLGVVTDAVTAGALCYFLNRFRTGHARSDTVVNGLVIYAINTGAVTSLISAATLTLYNVMPDNLIFIAAYFLLSKLYAISFLAALNTRKVVRGRGTTDRNTSQSGGIAFQVTSRMHVSEPTSADLQTNSHSAEFMKRCMNLTSDDSLGNGEVIPMHNVFHHREYDLPGMAV</sequence>
<feature type="domain" description="DUF6534" evidence="2">
    <location>
        <begin position="194"/>
        <end position="279"/>
    </location>
</feature>
<keyword evidence="1" id="KW-0472">Membrane</keyword>
<reference evidence="3" key="1">
    <citation type="submission" date="2023-06" db="EMBL/GenBank/DDBJ databases">
        <authorList>
            <consortium name="Lawrence Berkeley National Laboratory"/>
            <person name="Ahrendt S."/>
            <person name="Sahu N."/>
            <person name="Indic B."/>
            <person name="Wong-Bajracharya J."/>
            <person name="Merenyi Z."/>
            <person name="Ke H.-M."/>
            <person name="Monk M."/>
            <person name="Kocsube S."/>
            <person name="Drula E."/>
            <person name="Lipzen A."/>
            <person name="Balint B."/>
            <person name="Henrissat B."/>
            <person name="Andreopoulos B."/>
            <person name="Martin F.M."/>
            <person name="Harder C.B."/>
            <person name="Rigling D."/>
            <person name="Ford K.L."/>
            <person name="Foster G.D."/>
            <person name="Pangilinan J."/>
            <person name="Papanicolaou A."/>
            <person name="Barry K."/>
            <person name="LaButti K."/>
            <person name="Viragh M."/>
            <person name="Koriabine M."/>
            <person name="Yan M."/>
            <person name="Riley R."/>
            <person name="Champramary S."/>
            <person name="Plett K.L."/>
            <person name="Tsai I.J."/>
            <person name="Slot J."/>
            <person name="Sipos G."/>
            <person name="Plett J."/>
            <person name="Nagy L.G."/>
            <person name="Grigoriev I.V."/>
        </authorList>
    </citation>
    <scope>NUCLEOTIDE SEQUENCE</scope>
    <source>
        <strain evidence="3">FPL87.14</strain>
    </source>
</reference>
<dbReference type="Pfam" id="PF20152">
    <property type="entry name" value="DUF6534"/>
    <property type="match status" value="1"/>
</dbReference>
<dbReference type="AlphaFoldDB" id="A0AA39MZQ8"/>
<evidence type="ECO:0000259" key="2">
    <source>
        <dbReference type="Pfam" id="PF20152"/>
    </source>
</evidence>
<organism evidence="3 4">
    <name type="scientific">Armillaria borealis</name>
    <dbReference type="NCBI Taxonomy" id="47425"/>
    <lineage>
        <taxon>Eukaryota</taxon>
        <taxon>Fungi</taxon>
        <taxon>Dikarya</taxon>
        <taxon>Basidiomycota</taxon>
        <taxon>Agaricomycotina</taxon>
        <taxon>Agaricomycetes</taxon>
        <taxon>Agaricomycetidae</taxon>
        <taxon>Agaricales</taxon>
        <taxon>Marasmiineae</taxon>
        <taxon>Physalacriaceae</taxon>
        <taxon>Armillaria</taxon>
    </lineage>
</organism>
<keyword evidence="1" id="KW-1133">Transmembrane helix</keyword>
<feature type="transmembrane region" description="Helical" evidence="1">
    <location>
        <begin position="35"/>
        <end position="61"/>
    </location>
</feature>
<dbReference type="InterPro" id="IPR045339">
    <property type="entry name" value="DUF6534"/>
</dbReference>
<feature type="transmembrane region" description="Helical" evidence="1">
    <location>
        <begin position="254"/>
        <end position="275"/>
    </location>
</feature>